<evidence type="ECO:0000256" key="5">
    <source>
        <dbReference type="ARBA" id="ARBA00022857"/>
    </source>
</evidence>
<organism evidence="9 10">
    <name type="scientific">Paucilactobacillus hokkaidonensis JCM 18461</name>
    <dbReference type="NCBI Taxonomy" id="1291742"/>
    <lineage>
        <taxon>Bacteria</taxon>
        <taxon>Bacillati</taxon>
        <taxon>Bacillota</taxon>
        <taxon>Bacilli</taxon>
        <taxon>Lactobacillales</taxon>
        <taxon>Lactobacillaceae</taxon>
        <taxon>Paucilactobacillus</taxon>
    </lineage>
</organism>
<evidence type="ECO:0000259" key="8">
    <source>
        <dbReference type="PROSITE" id="PS51330"/>
    </source>
</evidence>
<keyword evidence="4 7" id="KW-0554">One-carbon metabolism</keyword>
<comment type="function">
    <text evidence="7">Key enzyme in folate metabolism. Catalyzes an essential reaction for de novo glycine and purine synthesis, and for DNA precursor synthesis.</text>
</comment>
<dbReference type="Proteomes" id="UP000031620">
    <property type="component" value="Chromosome"/>
</dbReference>
<dbReference type="EMBL" id="AP014680">
    <property type="protein sequence ID" value="BAP85672.1"/>
    <property type="molecule type" value="Genomic_DNA"/>
</dbReference>
<dbReference type="STRING" id="1291742.LOOC260_111330"/>
<proteinExistence type="inferred from homology"/>
<dbReference type="GO" id="GO:0046452">
    <property type="term" value="P:dihydrofolate metabolic process"/>
    <property type="evidence" value="ECO:0007669"/>
    <property type="project" value="TreeGrafter"/>
</dbReference>
<dbReference type="Gene3D" id="3.40.430.10">
    <property type="entry name" value="Dihydrofolate Reductase, subunit A"/>
    <property type="match status" value="1"/>
</dbReference>
<dbReference type="Pfam" id="PF00186">
    <property type="entry name" value="DHFR_1"/>
    <property type="match status" value="1"/>
</dbReference>
<dbReference type="GO" id="GO:0005829">
    <property type="term" value="C:cytosol"/>
    <property type="evidence" value="ECO:0007669"/>
    <property type="project" value="TreeGrafter"/>
</dbReference>
<dbReference type="GO" id="GO:0004146">
    <property type="term" value="F:dihydrofolate reductase activity"/>
    <property type="evidence" value="ECO:0007669"/>
    <property type="project" value="UniProtKB-EC"/>
</dbReference>
<dbReference type="InterPro" id="IPR012259">
    <property type="entry name" value="DHFR"/>
</dbReference>
<dbReference type="UniPathway" id="UPA00077">
    <property type="reaction ID" value="UER00158"/>
</dbReference>
<feature type="domain" description="DHFR" evidence="8">
    <location>
        <begin position="1"/>
        <end position="159"/>
    </location>
</feature>
<dbReference type="RefSeq" id="WP_041093567.1">
    <property type="nucleotide sequence ID" value="NZ_AP014680.1"/>
</dbReference>
<dbReference type="InterPro" id="IPR001796">
    <property type="entry name" value="DHFR_dom"/>
</dbReference>
<dbReference type="PRINTS" id="PR00070">
    <property type="entry name" value="DHFR"/>
</dbReference>
<dbReference type="KEGG" id="lho:LOOC260_111330"/>
<dbReference type="GO" id="GO:0046654">
    <property type="term" value="P:tetrahydrofolate biosynthetic process"/>
    <property type="evidence" value="ECO:0007669"/>
    <property type="project" value="UniProtKB-UniPathway"/>
</dbReference>
<evidence type="ECO:0000313" key="10">
    <source>
        <dbReference type="Proteomes" id="UP000031620"/>
    </source>
</evidence>
<sequence>MISFIWAEDLDGTIGKDGRLPWHLPADMRRFKELTTNHTVVMGKRTYESLNRPLPRRRNIVLSNTLTPVENVEIMRNADELENFLKNTNDDVYIIGGAIVFATTINWVDHLFRTVIADHFNGDTNMIPINYDNWKLQERNEFSADEKNKHDYVFESWSCQSLLDK</sequence>
<evidence type="ECO:0000256" key="6">
    <source>
        <dbReference type="ARBA" id="ARBA00023002"/>
    </source>
</evidence>
<dbReference type="HOGENOM" id="CLU_043966_5_2_9"/>
<dbReference type="EC" id="1.5.1.3" evidence="3 7"/>
<keyword evidence="5 7" id="KW-0521">NADP</keyword>
<comment type="similarity">
    <text evidence="2 7">Belongs to the dihydrofolate reductase family.</text>
</comment>
<dbReference type="PIRSF" id="PIRSF000194">
    <property type="entry name" value="DHFR"/>
    <property type="match status" value="1"/>
</dbReference>
<keyword evidence="6 7" id="KW-0560">Oxidoreductase</keyword>
<evidence type="ECO:0000256" key="3">
    <source>
        <dbReference type="ARBA" id="ARBA00012856"/>
    </source>
</evidence>
<dbReference type="PANTHER" id="PTHR48069:SF3">
    <property type="entry name" value="DIHYDROFOLATE REDUCTASE"/>
    <property type="match status" value="1"/>
</dbReference>
<protein>
    <recommendedName>
        <fullName evidence="3 7">Dihydrofolate reductase</fullName>
        <ecNumber evidence="3 7">1.5.1.3</ecNumber>
    </recommendedName>
</protein>
<evidence type="ECO:0000256" key="1">
    <source>
        <dbReference type="ARBA" id="ARBA00004903"/>
    </source>
</evidence>
<dbReference type="GO" id="GO:0046655">
    <property type="term" value="P:folic acid metabolic process"/>
    <property type="evidence" value="ECO:0007669"/>
    <property type="project" value="TreeGrafter"/>
</dbReference>
<accession>A0A0A1GTV3</accession>
<dbReference type="InterPro" id="IPR024072">
    <property type="entry name" value="DHFR-like_dom_sf"/>
</dbReference>
<dbReference type="PANTHER" id="PTHR48069">
    <property type="entry name" value="DIHYDROFOLATE REDUCTASE"/>
    <property type="match status" value="1"/>
</dbReference>
<comment type="pathway">
    <text evidence="1 7">Cofactor biosynthesis; tetrahydrofolate biosynthesis; 5,6,7,8-tetrahydrofolate from 7,8-dihydrofolate: step 1/1.</text>
</comment>
<name>A0A0A1GTV3_9LACO</name>
<dbReference type="SUPFAM" id="SSF53597">
    <property type="entry name" value="Dihydrofolate reductase-like"/>
    <property type="match status" value="1"/>
</dbReference>
<dbReference type="PROSITE" id="PS51330">
    <property type="entry name" value="DHFR_2"/>
    <property type="match status" value="1"/>
</dbReference>
<dbReference type="AlphaFoldDB" id="A0A0A1GTV3"/>
<reference evidence="9 10" key="1">
    <citation type="submission" date="2014-11" db="EMBL/GenBank/DDBJ databases">
        <title>Complete genome sequence and analysis of Lactobacillus hokkaidonensis LOOC260T.</title>
        <authorList>
            <person name="Tanizawa Y."/>
            <person name="Tohno M."/>
            <person name="Kaminuma E."/>
            <person name="Nakamura Y."/>
            <person name="Arita M."/>
        </authorList>
    </citation>
    <scope>NUCLEOTIDE SEQUENCE [LARGE SCALE GENOMIC DNA]</scope>
    <source>
        <strain evidence="9 10">LOOC260</strain>
    </source>
</reference>
<evidence type="ECO:0000256" key="4">
    <source>
        <dbReference type="ARBA" id="ARBA00022563"/>
    </source>
</evidence>
<comment type="catalytic activity">
    <reaction evidence="7">
        <text>(6S)-5,6,7,8-tetrahydrofolate + NADP(+) = 7,8-dihydrofolate + NADPH + H(+)</text>
        <dbReference type="Rhea" id="RHEA:15009"/>
        <dbReference type="ChEBI" id="CHEBI:15378"/>
        <dbReference type="ChEBI" id="CHEBI:57451"/>
        <dbReference type="ChEBI" id="CHEBI:57453"/>
        <dbReference type="ChEBI" id="CHEBI:57783"/>
        <dbReference type="ChEBI" id="CHEBI:58349"/>
        <dbReference type="EC" id="1.5.1.3"/>
    </reaction>
</comment>
<dbReference type="GO" id="GO:0050661">
    <property type="term" value="F:NADP binding"/>
    <property type="evidence" value="ECO:0007669"/>
    <property type="project" value="InterPro"/>
</dbReference>
<evidence type="ECO:0000256" key="2">
    <source>
        <dbReference type="ARBA" id="ARBA00009539"/>
    </source>
</evidence>
<dbReference type="GO" id="GO:0006730">
    <property type="term" value="P:one-carbon metabolic process"/>
    <property type="evidence" value="ECO:0007669"/>
    <property type="project" value="UniProtKB-KW"/>
</dbReference>
<evidence type="ECO:0000313" key="9">
    <source>
        <dbReference type="EMBL" id="BAP85672.1"/>
    </source>
</evidence>
<evidence type="ECO:0000256" key="7">
    <source>
        <dbReference type="PIRNR" id="PIRNR000194"/>
    </source>
</evidence>
<dbReference type="CDD" id="cd00209">
    <property type="entry name" value="DHFR"/>
    <property type="match status" value="1"/>
</dbReference>
<gene>
    <name evidence="9" type="ORF">LOOC260_111330</name>
</gene>